<proteinExistence type="predicted"/>
<comment type="caution">
    <text evidence="1">The sequence shown here is derived from an EMBL/GenBank/DDBJ whole genome shotgun (WGS) entry which is preliminary data.</text>
</comment>
<gene>
    <name evidence="1" type="ORF">RWE15_09255</name>
</gene>
<dbReference type="EMBL" id="JAWDIP010000003">
    <property type="protein sequence ID" value="MDY0394599.1"/>
    <property type="molecule type" value="Genomic_DNA"/>
</dbReference>
<reference evidence="1 2" key="1">
    <citation type="submission" date="2023-10" db="EMBL/GenBank/DDBJ databases">
        <title>Virgibacillus halophilus 5B73C genome.</title>
        <authorList>
            <person name="Miliotis G."/>
            <person name="Sengupta P."/>
            <person name="Hameed A."/>
            <person name="Chuvochina M."/>
            <person name="Mcdonagh F."/>
            <person name="Simpson A.C."/>
            <person name="Singh N.K."/>
            <person name="Rekha P.D."/>
            <person name="Raman K."/>
            <person name="Hugenholtz P."/>
            <person name="Venkateswaran K."/>
        </authorList>
    </citation>
    <scope>NUCLEOTIDE SEQUENCE [LARGE SCALE GENOMIC DNA]</scope>
    <source>
        <strain evidence="1 2">5B73C</strain>
    </source>
</reference>
<keyword evidence="2" id="KW-1185">Reference proteome</keyword>
<dbReference type="Proteomes" id="UP001281447">
    <property type="component" value="Unassembled WGS sequence"/>
</dbReference>
<name>A0ABU5C7N8_9BACI</name>
<sequence>MMAYHDGTLDTLEDIDTRGAVFKRVFVLGQLAGNETLSLA</sequence>
<evidence type="ECO:0000313" key="2">
    <source>
        <dbReference type="Proteomes" id="UP001281447"/>
    </source>
</evidence>
<protein>
    <submittedName>
        <fullName evidence="1">Uncharacterized protein</fullName>
    </submittedName>
</protein>
<organism evidence="1 2">
    <name type="scientific">Tigheibacillus halophilus</name>
    <dbReference type="NCBI Taxonomy" id="361280"/>
    <lineage>
        <taxon>Bacteria</taxon>
        <taxon>Bacillati</taxon>
        <taxon>Bacillota</taxon>
        <taxon>Bacilli</taxon>
        <taxon>Bacillales</taxon>
        <taxon>Bacillaceae</taxon>
        <taxon>Tigheibacillus</taxon>
    </lineage>
</organism>
<accession>A0ABU5C7N8</accession>
<dbReference type="RefSeq" id="WP_390354435.1">
    <property type="nucleotide sequence ID" value="NZ_JBHUIZ010000005.1"/>
</dbReference>
<evidence type="ECO:0000313" key="1">
    <source>
        <dbReference type="EMBL" id="MDY0394599.1"/>
    </source>
</evidence>